<gene>
    <name evidence="1" type="ORF">J8F10_30330</name>
</gene>
<organism evidence="1 2">
    <name type="scientific">Gemmata palustris</name>
    <dbReference type="NCBI Taxonomy" id="2822762"/>
    <lineage>
        <taxon>Bacteria</taxon>
        <taxon>Pseudomonadati</taxon>
        <taxon>Planctomycetota</taxon>
        <taxon>Planctomycetia</taxon>
        <taxon>Gemmatales</taxon>
        <taxon>Gemmataceae</taxon>
        <taxon>Gemmata</taxon>
    </lineage>
</organism>
<proteinExistence type="predicted"/>
<dbReference type="Proteomes" id="UP000676565">
    <property type="component" value="Unassembled WGS sequence"/>
</dbReference>
<dbReference type="RefSeq" id="WP_210660258.1">
    <property type="nucleotide sequence ID" value="NZ_JAGKQQ010000001.1"/>
</dbReference>
<accession>A0ABS5C334</accession>
<reference evidence="1 2" key="1">
    <citation type="submission" date="2021-04" db="EMBL/GenBank/DDBJ databases">
        <authorList>
            <person name="Ivanova A."/>
        </authorList>
    </citation>
    <scope>NUCLEOTIDE SEQUENCE [LARGE SCALE GENOMIC DNA]</scope>
    <source>
        <strain evidence="1 2">G18</strain>
    </source>
</reference>
<evidence type="ECO:0000313" key="2">
    <source>
        <dbReference type="Proteomes" id="UP000676565"/>
    </source>
</evidence>
<sequence>MFEVIICTVSSGRVQRKAFTNWDAARAYADRWSEKGRAYRVTLERIAQPMPLRVLRPGRSMGM</sequence>
<comment type="caution">
    <text evidence="1">The sequence shown here is derived from an EMBL/GenBank/DDBJ whole genome shotgun (WGS) entry which is preliminary data.</text>
</comment>
<keyword evidence="2" id="KW-1185">Reference proteome</keyword>
<dbReference type="EMBL" id="JAGKQQ010000001">
    <property type="protein sequence ID" value="MBP3959563.1"/>
    <property type="molecule type" value="Genomic_DNA"/>
</dbReference>
<evidence type="ECO:0000313" key="1">
    <source>
        <dbReference type="EMBL" id="MBP3959563.1"/>
    </source>
</evidence>
<name>A0ABS5C334_9BACT</name>
<protein>
    <submittedName>
        <fullName evidence="1">Uncharacterized protein</fullName>
    </submittedName>
</protein>